<proteinExistence type="predicted"/>
<gene>
    <name evidence="1" type="ORF">LTS18_012953</name>
</gene>
<dbReference type="Proteomes" id="UP001186974">
    <property type="component" value="Unassembled WGS sequence"/>
</dbReference>
<evidence type="ECO:0000313" key="2">
    <source>
        <dbReference type="Proteomes" id="UP001186974"/>
    </source>
</evidence>
<keyword evidence="2" id="KW-1185">Reference proteome</keyword>
<reference evidence="1" key="1">
    <citation type="submission" date="2024-09" db="EMBL/GenBank/DDBJ databases">
        <title>Black Yeasts Isolated from many extreme environments.</title>
        <authorList>
            <person name="Coleine C."/>
            <person name="Stajich J.E."/>
            <person name="Selbmann L."/>
        </authorList>
    </citation>
    <scope>NUCLEOTIDE SEQUENCE</scope>
    <source>
        <strain evidence="1">CCFEE 5737</strain>
    </source>
</reference>
<name>A0ACC3DCC5_9PEZI</name>
<sequence length="577" mass="62658">MNQPPRGRDPQALLRSWYCRLIARINVGEDFPQHREMENEVLARLENEIRSDEAGTLLPTIVLVNMASEYRVVERIQEEEDITKPMKSRELLSRLNVKTFLVLLRLLRDELRAAGEDISVSSSRSAQGLTEKPFTIAKSILPALRNYSSWFIINRKVLALELGNPVIDELTSQLWDAYAATLNALLRSFPIEALAEAVPPTSVMLPEDMEALGFRPLQDDAVRSRWYTDGQLKPKYFPSRGKQPTVETVMLMRVRALMEDAAAMVQDEAAPINFNGTCFEHTRADSSAQGGFDPTSELWNRIPTAELLQPRPVNEAANGASSSNPKTTKMPSTPPNKTAEPAKPAPETISLITLENQPTQSASLPVTVNDYIHRVMNKGEGVRRTSGQSPPGYQNSSTPLAYLPSLPGKSSIWAPAHAGSNPSTPLLPPGLPIPPQLRQSPSIASAAALGHSRNSSRASNNSFPDTWSAYTATPAQQHVKAAVGMERTNSVGSHVQSLQQADSGSGPVRNSPRAPFGHNHNASDISLDTLMDGQMLQGLGKGPWNNSSASIPDRPQAVIAGNGRGSGIASPTSWQAG</sequence>
<protein>
    <submittedName>
        <fullName evidence="1">Uncharacterized protein</fullName>
    </submittedName>
</protein>
<accession>A0ACC3DCC5</accession>
<evidence type="ECO:0000313" key="1">
    <source>
        <dbReference type="EMBL" id="KAK3065028.1"/>
    </source>
</evidence>
<comment type="caution">
    <text evidence="1">The sequence shown here is derived from an EMBL/GenBank/DDBJ whole genome shotgun (WGS) entry which is preliminary data.</text>
</comment>
<dbReference type="EMBL" id="JAWDJW010006373">
    <property type="protein sequence ID" value="KAK3065028.1"/>
    <property type="molecule type" value="Genomic_DNA"/>
</dbReference>
<organism evidence="1 2">
    <name type="scientific">Coniosporium uncinatum</name>
    <dbReference type="NCBI Taxonomy" id="93489"/>
    <lineage>
        <taxon>Eukaryota</taxon>
        <taxon>Fungi</taxon>
        <taxon>Dikarya</taxon>
        <taxon>Ascomycota</taxon>
        <taxon>Pezizomycotina</taxon>
        <taxon>Dothideomycetes</taxon>
        <taxon>Dothideomycetes incertae sedis</taxon>
        <taxon>Coniosporium</taxon>
    </lineage>
</organism>